<protein>
    <submittedName>
        <fullName evidence="2">Uncharacterized protein</fullName>
    </submittedName>
</protein>
<name>H6QZM7_NOCCG</name>
<evidence type="ECO:0000313" key="3">
    <source>
        <dbReference type="Proteomes" id="UP000008190"/>
    </source>
</evidence>
<dbReference type="AlphaFoldDB" id="H6QZM7"/>
<gene>
    <name evidence="2" type="ordered locus">NOCYR_4634</name>
</gene>
<dbReference type="HOGENOM" id="CLU_1756938_0_0_11"/>
<feature type="signal peptide" evidence="1">
    <location>
        <begin position="1"/>
        <end position="32"/>
    </location>
</feature>
<dbReference type="Proteomes" id="UP000008190">
    <property type="component" value="Chromosome"/>
</dbReference>
<dbReference type="EMBL" id="FO082843">
    <property type="protein sequence ID" value="CCF65389.1"/>
    <property type="molecule type" value="Genomic_DNA"/>
</dbReference>
<dbReference type="SUPFAM" id="SSF56801">
    <property type="entry name" value="Acetyl-CoA synthetase-like"/>
    <property type="match status" value="1"/>
</dbReference>
<dbReference type="KEGG" id="ncy:NOCYR_4634"/>
<sequence>MVHIVVRSVAGALAAIALALGFVIGGSGPAVAQPTTVFPVPVVFNYSYDLSPSVGVVHVAATPTGTPGETALSVDDPIFSIIPFSPTVQVNWRNWNTGANGTIELPTTSNSTGKPKPVIVTTGTGLVTATVFATSGNIVPGFGAFQTP</sequence>
<proteinExistence type="predicted"/>
<keyword evidence="1" id="KW-0732">Signal</keyword>
<evidence type="ECO:0000313" key="2">
    <source>
        <dbReference type="EMBL" id="CCF65389.1"/>
    </source>
</evidence>
<keyword evidence="3" id="KW-1185">Reference proteome</keyword>
<organism evidence="2 3">
    <name type="scientific">Nocardia cyriacigeorgica (strain GUH-2)</name>
    <dbReference type="NCBI Taxonomy" id="1127134"/>
    <lineage>
        <taxon>Bacteria</taxon>
        <taxon>Bacillati</taxon>
        <taxon>Actinomycetota</taxon>
        <taxon>Actinomycetes</taxon>
        <taxon>Mycobacteriales</taxon>
        <taxon>Nocardiaceae</taxon>
        <taxon>Nocardia</taxon>
    </lineage>
</organism>
<accession>H6QZM7</accession>
<feature type="chain" id="PRO_5003606654" evidence="1">
    <location>
        <begin position="33"/>
        <end position="148"/>
    </location>
</feature>
<evidence type="ECO:0000256" key="1">
    <source>
        <dbReference type="SAM" id="SignalP"/>
    </source>
</evidence>
<reference evidence="2 3" key="1">
    <citation type="journal article" date="2012" name="J. Bacteriol.">
        <title>Genome sequence of the human- and animal-pathogenic strain Nocardia cyriacigeorgica GUH-2.</title>
        <authorList>
            <person name="Zoropogui A."/>
            <person name="Pujic P."/>
            <person name="Normand P."/>
            <person name="Barbe V."/>
            <person name="Beaman B."/>
            <person name="Beaman L."/>
            <person name="Boiron P."/>
            <person name="Colinon C."/>
            <person name="Deredjian A."/>
            <person name="Graindorge A."/>
            <person name="Mangenot S."/>
            <person name="Nazaret S."/>
            <person name="Neto M."/>
            <person name="Petit S."/>
            <person name="Roche D."/>
            <person name="Vallenet D."/>
            <person name="Rodriguez-Nava V."/>
            <person name="Richard Y."/>
            <person name="Cournoyer B."/>
            <person name="Blaha D."/>
        </authorList>
    </citation>
    <scope>NUCLEOTIDE SEQUENCE [LARGE SCALE GENOMIC DNA]</scope>
    <source>
        <strain evidence="2 3">GUH-2</strain>
    </source>
</reference>